<dbReference type="Gene3D" id="2.120.10.70">
    <property type="entry name" value="Fucose-specific lectin"/>
    <property type="match status" value="1"/>
</dbReference>
<sequence length="134" mass="15131">MATAASLDSVEFFLGGNRNLRVYYQFGDDNTLRESCFAQDYGWFIRGNGIIAKDAKRNSPVTATRWTDNPGTTQIRVYYVDDAHDIRECQGDSQLTSLWTSRTIGYASDTEIGLGSQLAIARPDKDDQLLRLFY</sequence>
<comment type="caution">
    <text evidence="4">The sequence shown here is derived from an EMBL/GenBank/DDBJ whole genome shotgun (WGS) entry which is preliminary data.</text>
</comment>
<dbReference type="SUPFAM" id="SSF89372">
    <property type="entry name" value="Fucose-specific lectin"/>
    <property type="match status" value="1"/>
</dbReference>
<name>A0A8H3SHU1_9EURO</name>
<evidence type="ECO:0000313" key="4">
    <source>
        <dbReference type="EMBL" id="GFF60118.1"/>
    </source>
</evidence>
<protein>
    <recommendedName>
        <fullName evidence="2">Fucose-specific lectin</fullName>
    </recommendedName>
</protein>
<dbReference type="Proteomes" id="UP000465221">
    <property type="component" value="Unassembled WGS sequence"/>
</dbReference>
<comment type="similarity">
    <text evidence="1">Belongs to the fungal fucose-specific lectin family.</text>
</comment>
<organism evidence="4 5">
    <name type="scientific">Aspergillus udagawae</name>
    <dbReference type="NCBI Taxonomy" id="91492"/>
    <lineage>
        <taxon>Eukaryota</taxon>
        <taxon>Fungi</taxon>
        <taxon>Dikarya</taxon>
        <taxon>Ascomycota</taxon>
        <taxon>Pezizomycotina</taxon>
        <taxon>Eurotiomycetes</taxon>
        <taxon>Eurotiomycetidae</taxon>
        <taxon>Eurotiales</taxon>
        <taxon>Aspergillaceae</taxon>
        <taxon>Aspergillus</taxon>
        <taxon>Aspergillus subgen. Fumigati</taxon>
    </lineage>
</organism>
<dbReference type="InterPro" id="IPR012475">
    <property type="entry name" value="Fungal_lectin"/>
</dbReference>
<evidence type="ECO:0000256" key="1">
    <source>
        <dbReference type="ARBA" id="ARBA00009042"/>
    </source>
</evidence>
<dbReference type="AlphaFoldDB" id="A0A8H3SHU1"/>
<evidence type="ECO:0000313" key="5">
    <source>
        <dbReference type="Proteomes" id="UP000465221"/>
    </source>
</evidence>
<reference evidence="4 5" key="1">
    <citation type="submission" date="2020-01" db="EMBL/GenBank/DDBJ databases">
        <title>Draft genome sequence of Aspergillus udagawae IFM 46972.</title>
        <authorList>
            <person name="Takahashi H."/>
            <person name="Yaguchi T."/>
        </authorList>
    </citation>
    <scope>NUCLEOTIDE SEQUENCE [LARGE SCALE GENOMIC DNA]</scope>
    <source>
        <strain evidence="4 5">IFM 46972</strain>
    </source>
</reference>
<evidence type="ECO:0000256" key="3">
    <source>
        <dbReference type="ARBA" id="ARBA00022734"/>
    </source>
</evidence>
<dbReference type="GO" id="GO:0030246">
    <property type="term" value="F:carbohydrate binding"/>
    <property type="evidence" value="ECO:0007669"/>
    <property type="project" value="UniProtKB-KW"/>
</dbReference>
<dbReference type="Pfam" id="PF07938">
    <property type="entry name" value="Fungal_lectin"/>
    <property type="match status" value="1"/>
</dbReference>
<accession>A0A8H3SHU1</accession>
<dbReference type="EMBL" id="BLKC01000264">
    <property type="protein sequence ID" value="GFF60118.1"/>
    <property type="molecule type" value="Genomic_DNA"/>
</dbReference>
<proteinExistence type="inferred from homology"/>
<gene>
    <name evidence="4" type="ORF">IFM46972_11542</name>
</gene>
<evidence type="ECO:0000256" key="2">
    <source>
        <dbReference type="ARBA" id="ARBA00015560"/>
    </source>
</evidence>
<keyword evidence="3" id="KW-0430">Lectin</keyword>